<gene>
    <name evidence="5" type="ORF">CK203_050481</name>
</gene>
<dbReference type="GO" id="GO:0050661">
    <property type="term" value="F:NADP binding"/>
    <property type="evidence" value="ECO:0007669"/>
    <property type="project" value="InterPro"/>
</dbReference>
<proteinExistence type="inferred from homology"/>
<keyword evidence="4" id="KW-0503">Monooxygenase</keyword>
<evidence type="ECO:0000313" key="5">
    <source>
        <dbReference type="EMBL" id="RVW78468.1"/>
    </source>
</evidence>
<dbReference type="Pfam" id="PF00743">
    <property type="entry name" value="FMO-like"/>
    <property type="match status" value="1"/>
</dbReference>
<dbReference type="Gene3D" id="3.50.50.60">
    <property type="entry name" value="FAD/NAD(P)-binding domain"/>
    <property type="match status" value="1"/>
</dbReference>
<evidence type="ECO:0000313" key="6">
    <source>
        <dbReference type="Proteomes" id="UP000288805"/>
    </source>
</evidence>
<accession>A0A438H1X3</accession>
<dbReference type="InterPro" id="IPR036188">
    <property type="entry name" value="FAD/NAD-bd_sf"/>
</dbReference>
<evidence type="ECO:0000256" key="3">
    <source>
        <dbReference type="ARBA" id="ARBA00023002"/>
    </source>
</evidence>
<dbReference type="Proteomes" id="UP000288805">
    <property type="component" value="Unassembled WGS sequence"/>
</dbReference>
<evidence type="ECO:0000256" key="2">
    <source>
        <dbReference type="ARBA" id="ARBA00022827"/>
    </source>
</evidence>
<dbReference type="InterPro" id="IPR020946">
    <property type="entry name" value="Flavin_mOase-like"/>
</dbReference>
<reference evidence="5 6" key="1">
    <citation type="journal article" date="2018" name="PLoS Genet.">
        <title>Population sequencing reveals clonal diversity and ancestral inbreeding in the grapevine cultivar Chardonnay.</title>
        <authorList>
            <person name="Roach M.J."/>
            <person name="Johnson D.L."/>
            <person name="Bohlmann J."/>
            <person name="van Vuuren H.J."/>
            <person name="Jones S.J."/>
            <person name="Pretorius I.S."/>
            <person name="Schmidt S.A."/>
            <person name="Borneman A.R."/>
        </authorList>
    </citation>
    <scope>NUCLEOTIDE SEQUENCE [LARGE SCALE GENOMIC DNA]</scope>
    <source>
        <strain evidence="6">cv. Chardonnay</strain>
        <tissue evidence="5">Leaf</tissue>
    </source>
</reference>
<dbReference type="AlphaFoldDB" id="A0A438H1X3"/>
<sequence>MEKRIAIVGVGINGLLACKYAMEKSFNPIDFESKSSIGGVWTKTFPYYNQVMAYLKAYALHFNILP</sequence>
<organism evidence="5 6">
    <name type="scientific">Vitis vinifera</name>
    <name type="common">Grape</name>
    <dbReference type="NCBI Taxonomy" id="29760"/>
    <lineage>
        <taxon>Eukaryota</taxon>
        <taxon>Viridiplantae</taxon>
        <taxon>Streptophyta</taxon>
        <taxon>Embryophyta</taxon>
        <taxon>Tracheophyta</taxon>
        <taxon>Spermatophyta</taxon>
        <taxon>Magnoliopsida</taxon>
        <taxon>eudicotyledons</taxon>
        <taxon>Gunneridae</taxon>
        <taxon>Pentapetalae</taxon>
        <taxon>rosids</taxon>
        <taxon>Vitales</taxon>
        <taxon>Vitaceae</taxon>
        <taxon>Viteae</taxon>
        <taxon>Vitis</taxon>
    </lineage>
</organism>
<dbReference type="EMBL" id="QGNW01000295">
    <property type="protein sequence ID" value="RVW78468.1"/>
    <property type="molecule type" value="Genomic_DNA"/>
</dbReference>
<keyword evidence="1 4" id="KW-0285">Flavoprotein</keyword>
<keyword evidence="3 4" id="KW-0560">Oxidoreductase</keyword>
<dbReference type="EC" id="1.-.-.-" evidence="4"/>
<protein>
    <recommendedName>
        <fullName evidence="4">Flavin-containing monooxygenase</fullName>
        <ecNumber evidence="4">1.-.-.-</ecNumber>
    </recommendedName>
</protein>
<dbReference type="SUPFAM" id="SSF51905">
    <property type="entry name" value="FAD/NAD(P)-binding domain"/>
    <property type="match status" value="1"/>
</dbReference>
<dbReference type="GO" id="GO:0050660">
    <property type="term" value="F:flavin adenine dinucleotide binding"/>
    <property type="evidence" value="ECO:0007669"/>
    <property type="project" value="InterPro"/>
</dbReference>
<evidence type="ECO:0000256" key="4">
    <source>
        <dbReference type="RuleBase" id="RU361177"/>
    </source>
</evidence>
<keyword evidence="2 4" id="KW-0274">FAD</keyword>
<dbReference type="GO" id="GO:0004499">
    <property type="term" value="F:N,N-dimethylaniline monooxygenase activity"/>
    <property type="evidence" value="ECO:0007669"/>
    <property type="project" value="InterPro"/>
</dbReference>
<evidence type="ECO:0000256" key="1">
    <source>
        <dbReference type="ARBA" id="ARBA00022630"/>
    </source>
</evidence>
<comment type="similarity">
    <text evidence="4">Belongs to the FMO family.</text>
</comment>
<dbReference type="PROSITE" id="PS51257">
    <property type="entry name" value="PROKAR_LIPOPROTEIN"/>
    <property type="match status" value="1"/>
</dbReference>
<name>A0A438H1X3_VITVI</name>
<comment type="caution">
    <text evidence="5">The sequence shown here is derived from an EMBL/GenBank/DDBJ whole genome shotgun (WGS) entry which is preliminary data.</text>
</comment>
<comment type="cofactor">
    <cofactor evidence="4">
        <name>FAD</name>
        <dbReference type="ChEBI" id="CHEBI:57692"/>
    </cofactor>
</comment>